<dbReference type="STRING" id="2711.A0A067CYT0"/>
<evidence type="ECO:0000313" key="2">
    <source>
        <dbReference type="Proteomes" id="UP000027120"/>
    </source>
</evidence>
<gene>
    <name evidence="1" type="ORF">CISIN_1g036570mg</name>
</gene>
<dbReference type="EMBL" id="KK797057">
    <property type="protein sequence ID" value="KDO35859.1"/>
    <property type="molecule type" value="Genomic_DNA"/>
</dbReference>
<dbReference type="PaxDb" id="2711-XP_006469684.1"/>
<proteinExistence type="predicted"/>
<sequence>MERRIRSLHRKSITRSEPFLKYLKPGALARLRDSKISARSLRVCSIPQISPPSSDGEPPVNVIDAFPCFSGRIYGPRCPQRKKLVAAKAVMLLGSSQSGPVPDHPDPLIDVFNSDSNIVVAH</sequence>
<dbReference type="Proteomes" id="UP000027120">
    <property type="component" value="Unassembled WGS sequence"/>
</dbReference>
<protein>
    <submittedName>
        <fullName evidence="1">Uncharacterized protein</fullName>
    </submittedName>
</protein>
<dbReference type="PANTHER" id="PTHR35495">
    <property type="entry name" value="OS06G0679600 PROTEIN"/>
    <property type="match status" value="1"/>
</dbReference>
<keyword evidence="2" id="KW-1185">Reference proteome</keyword>
<dbReference type="PANTHER" id="PTHR35495:SF10">
    <property type="entry name" value="PEPTIDASE S26 DOMAIN-CONTAINING PROTEIN"/>
    <property type="match status" value="1"/>
</dbReference>
<evidence type="ECO:0000313" key="1">
    <source>
        <dbReference type="EMBL" id="KDO35859.1"/>
    </source>
</evidence>
<organism evidence="1 2">
    <name type="scientific">Citrus sinensis</name>
    <name type="common">Sweet orange</name>
    <name type="synonym">Citrus aurantium var. sinensis</name>
    <dbReference type="NCBI Taxonomy" id="2711"/>
    <lineage>
        <taxon>Eukaryota</taxon>
        <taxon>Viridiplantae</taxon>
        <taxon>Streptophyta</taxon>
        <taxon>Embryophyta</taxon>
        <taxon>Tracheophyta</taxon>
        <taxon>Spermatophyta</taxon>
        <taxon>Magnoliopsida</taxon>
        <taxon>eudicotyledons</taxon>
        <taxon>Gunneridae</taxon>
        <taxon>Pentapetalae</taxon>
        <taxon>rosids</taxon>
        <taxon>malvids</taxon>
        <taxon>Sapindales</taxon>
        <taxon>Rutaceae</taxon>
        <taxon>Aurantioideae</taxon>
        <taxon>Citrus</taxon>
    </lineage>
</organism>
<reference evidence="1 2" key="1">
    <citation type="submission" date="2014-04" db="EMBL/GenBank/DDBJ databases">
        <authorList>
            <consortium name="International Citrus Genome Consortium"/>
            <person name="Gmitter F."/>
            <person name="Chen C."/>
            <person name="Farmerie W."/>
            <person name="Harkins T."/>
            <person name="Desany B."/>
            <person name="Mohiuddin M."/>
            <person name="Kodira C."/>
            <person name="Borodovsky M."/>
            <person name="Lomsadze A."/>
            <person name="Burns P."/>
            <person name="Jenkins J."/>
            <person name="Prochnik S."/>
            <person name="Shu S."/>
            <person name="Chapman J."/>
            <person name="Pitluck S."/>
            <person name="Schmutz J."/>
            <person name="Rokhsar D."/>
        </authorList>
    </citation>
    <scope>NUCLEOTIDE SEQUENCE</scope>
</reference>
<dbReference type="eggNOG" id="ENOG502S6R9">
    <property type="taxonomic scope" value="Eukaryota"/>
</dbReference>
<dbReference type="AlphaFoldDB" id="A0A067CYT0"/>
<accession>A0A067CYT0</accession>
<name>A0A067CYT0_CITSI</name>